<gene>
    <name evidence="1" type="ORF">ElyMa_003350600</name>
</gene>
<sequence>MNEQTIASIKKDIDEGPHISVREKSNTNGISYGTVHTTIIEHIRMKKVRARWIPHLLTVDQKRERVRSATKFLNTCMFEPHGPHRLFDIVTGDETWFTFFIIPPKRLNRMWVDGQETDPSCCVQDFKAERECLRYSSIAEARL</sequence>
<dbReference type="PANTHER" id="PTHR46060:SF1">
    <property type="entry name" value="MARINER MOS1 TRANSPOSASE-LIKE PROTEIN"/>
    <property type="match status" value="1"/>
</dbReference>
<dbReference type="Proteomes" id="UP000762676">
    <property type="component" value="Unassembled WGS sequence"/>
</dbReference>
<dbReference type="GO" id="GO:0003676">
    <property type="term" value="F:nucleic acid binding"/>
    <property type="evidence" value="ECO:0007669"/>
    <property type="project" value="InterPro"/>
</dbReference>
<dbReference type="AlphaFoldDB" id="A0AAV4JKL3"/>
<proteinExistence type="predicted"/>
<dbReference type="PANTHER" id="PTHR46060">
    <property type="entry name" value="MARINER MOS1 TRANSPOSASE-LIKE PROTEIN"/>
    <property type="match status" value="1"/>
</dbReference>
<dbReference type="EMBL" id="BMAT01006908">
    <property type="protein sequence ID" value="GFS21926.1"/>
    <property type="molecule type" value="Genomic_DNA"/>
</dbReference>
<protein>
    <submittedName>
        <fullName evidence="1">Transposase</fullName>
    </submittedName>
</protein>
<evidence type="ECO:0000313" key="1">
    <source>
        <dbReference type="EMBL" id="GFS21926.1"/>
    </source>
</evidence>
<name>A0AAV4JKL3_9GAST</name>
<organism evidence="1 2">
    <name type="scientific">Elysia marginata</name>
    <dbReference type="NCBI Taxonomy" id="1093978"/>
    <lineage>
        <taxon>Eukaryota</taxon>
        <taxon>Metazoa</taxon>
        <taxon>Spiralia</taxon>
        <taxon>Lophotrochozoa</taxon>
        <taxon>Mollusca</taxon>
        <taxon>Gastropoda</taxon>
        <taxon>Heterobranchia</taxon>
        <taxon>Euthyneura</taxon>
        <taxon>Panpulmonata</taxon>
        <taxon>Sacoglossa</taxon>
        <taxon>Placobranchoidea</taxon>
        <taxon>Plakobranchidae</taxon>
        <taxon>Elysia</taxon>
    </lineage>
</organism>
<accession>A0AAV4JKL3</accession>
<reference evidence="1 2" key="1">
    <citation type="journal article" date="2021" name="Elife">
        <title>Chloroplast acquisition without the gene transfer in kleptoplastic sea slugs, Plakobranchus ocellatus.</title>
        <authorList>
            <person name="Maeda T."/>
            <person name="Takahashi S."/>
            <person name="Yoshida T."/>
            <person name="Shimamura S."/>
            <person name="Takaki Y."/>
            <person name="Nagai Y."/>
            <person name="Toyoda A."/>
            <person name="Suzuki Y."/>
            <person name="Arimoto A."/>
            <person name="Ishii H."/>
            <person name="Satoh N."/>
            <person name="Nishiyama T."/>
            <person name="Hasebe M."/>
            <person name="Maruyama T."/>
            <person name="Minagawa J."/>
            <person name="Obokata J."/>
            <person name="Shigenobu S."/>
        </authorList>
    </citation>
    <scope>NUCLEOTIDE SEQUENCE [LARGE SCALE GENOMIC DNA]</scope>
</reference>
<dbReference type="InterPro" id="IPR052709">
    <property type="entry name" value="Transposase-MT_Hybrid"/>
</dbReference>
<dbReference type="InterPro" id="IPR036397">
    <property type="entry name" value="RNaseH_sf"/>
</dbReference>
<evidence type="ECO:0000313" key="2">
    <source>
        <dbReference type="Proteomes" id="UP000762676"/>
    </source>
</evidence>
<keyword evidence="2" id="KW-1185">Reference proteome</keyword>
<comment type="caution">
    <text evidence="1">The sequence shown here is derived from an EMBL/GenBank/DDBJ whole genome shotgun (WGS) entry which is preliminary data.</text>
</comment>
<dbReference type="Gene3D" id="3.30.420.10">
    <property type="entry name" value="Ribonuclease H-like superfamily/Ribonuclease H"/>
    <property type="match status" value="1"/>
</dbReference>